<dbReference type="AlphaFoldDB" id="A0A8B6DJW4"/>
<protein>
    <submittedName>
        <fullName evidence="1">Uncharacterized protein</fullName>
    </submittedName>
</protein>
<reference evidence="1" key="1">
    <citation type="submission" date="2018-11" db="EMBL/GenBank/DDBJ databases">
        <authorList>
            <person name="Alioto T."/>
            <person name="Alioto T."/>
        </authorList>
    </citation>
    <scope>NUCLEOTIDE SEQUENCE</scope>
</reference>
<evidence type="ECO:0000313" key="1">
    <source>
        <dbReference type="EMBL" id="VDI21400.1"/>
    </source>
</evidence>
<sequence>MIKKYPLPIRDYPPFWSDNNFRFRRRFVGMAHSVATKDRDSMCWKNQEDNMGNYMGRHSYEPVVESDIPSLGHTLVCERPESDMQPSIENTTNKILEELPKIREKASTTSGLNFGFKERKDVAVGLNQIKSLEEKNMPYLEKDVRVHQGKIKPHPTAIDVCFLNEIVSYPGDRVGYQKKLLPQNYQAIDAYRKIIQDKQQQSIILTKEAIRRLIKQSRVRKIIDEDDPLKTSCNNERNFQGSSGTHSNYDLEREEKMPCGVAYRMK</sequence>
<name>A0A8B6DJW4_MYTGA</name>
<accession>A0A8B6DJW4</accession>
<dbReference type="Proteomes" id="UP000596742">
    <property type="component" value="Unassembled WGS sequence"/>
</dbReference>
<dbReference type="EMBL" id="UYJE01003673">
    <property type="protein sequence ID" value="VDI21400.1"/>
    <property type="molecule type" value="Genomic_DNA"/>
</dbReference>
<gene>
    <name evidence="1" type="ORF">MGAL_10B034191</name>
</gene>
<comment type="caution">
    <text evidence="1">The sequence shown here is derived from an EMBL/GenBank/DDBJ whole genome shotgun (WGS) entry which is preliminary data.</text>
</comment>
<keyword evidence="2" id="KW-1185">Reference proteome</keyword>
<organism evidence="1 2">
    <name type="scientific">Mytilus galloprovincialis</name>
    <name type="common">Mediterranean mussel</name>
    <dbReference type="NCBI Taxonomy" id="29158"/>
    <lineage>
        <taxon>Eukaryota</taxon>
        <taxon>Metazoa</taxon>
        <taxon>Spiralia</taxon>
        <taxon>Lophotrochozoa</taxon>
        <taxon>Mollusca</taxon>
        <taxon>Bivalvia</taxon>
        <taxon>Autobranchia</taxon>
        <taxon>Pteriomorphia</taxon>
        <taxon>Mytilida</taxon>
        <taxon>Mytiloidea</taxon>
        <taxon>Mytilidae</taxon>
        <taxon>Mytilinae</taxon>
        <taxon>Mytilus</taxon>
    </lineage>
</organism>
<proteinExistence type="predicted"/>
<dbReference type="OrthoDB" id="6184795at2759"/>
<evidence type="ECO:0000313" key="2">
    <source>
        <dbReference type="Proteomes" id="UP000596742"/>
    </source>
</evidence>